<sequence length="232" mass="26657">MLELTKEQMEAIQKAISKKAEESVQEFDKELDVVVSKLSTEGWTLPAELNIYAVKTIANTNKLDDINAFLKWFFTTEDFQKTKDMVNGIKASPIKEGLKNLTDQCWQAFQNKLYAVCATSLLSVIEGILSEFSDDKQDVRMMKVCQKKVDTFPSTGSTIQKHVWISYNNFIQNLYQKSDFSADEPETINRHWLLHGRSDFEIDEMDCIRLFNAVQSLCMIVKVEAKETQSEN</sequence>
<dbReference type="RefSeq" id="WP_118598147.1">
    <property type="nucleotide sequence ID" value="NZ_QSHO01000009.1"/>
</dbReference>
<dbReference type="AlphaFoldDB" id="A0A3R6D373"/>
<proteinExistence type="predicted"/>
<organism evidence="1 2">
    <name type="scientific">Roseburia intestinalis</name>
    <dbReference type="NCBI Taxonomy" id="166486"/>
    <lineage>
        <taxon>Bacteria</taxon>
        <taxon>Bacillati</taxon>
        <taxon>Bacillota</taxon>
        <taxon>Clostridia</taxon>
        <taxon>Lachnospirales</taxon>
        <taxon>Lachnospiraceae</taxon>
        <taxon>Roseburia</taxon>
    </lineage>
</organism>
<accession>A0A3R6D373</accession>
<evidence type="ECO:0000313" key="1">
    <source>
        <dbReference type="EMBL" id="RHC16332.1"/>
    </source>
</evidence>
<gene>
    <name evidence="1" type="ORF">DW856_11060</name>
</gene>
<dbReference type="EMBL" id="QSHO01000009">
    <property type="protein sequence ID" value="RHC16332.1"/>
    <property type="molecule type" value="Genomic_DNA"/>
</dbReference>
<comment type="caution">
    <text evidence="1">The sequence shown here is derived from an EMBL/GenBank/DDBJ whole genome shotgun (WGS) entry which is preliminary data.</text>
</comment>
<evidence type="ECO:0000313" key="2">
    <source>
        <dbReference type="Proteomes" id="UP000283513"/>
    </source>
</evidence>
<name>A0A3R6D373_9FIRM</name>
<reference evidence="1 2" key="1">
    <citation type="submission" date="2018-08" db="EMBL/GenBank/DDBJ databases">
        <title>A genome reference for cultivated species of the human gut microbiota.</title>
        <authorList>
            <person name="Zou Y."/>
            <person name="Xue W."/>
            <person name="Luo G."/>
        </authorList>
    </citation>
    <scope>NUCLEOTIDE SEQUENCE [LARGE SCALE GENOMIC DNA]</scope>
    <source>
        <strain evidence="1 2">AM37-1AC</strain>
    </source>
</reference>
<protein>
    <submittedName>
        <fullName evidence="1">Uncharacterized protein</fullName>
    </submittedName>
</protein>
<dbReference type="Proteomes" id="UP000283513">
    <property type="component" value="Unassembled WGS sequence"/>
</dbReference>